<name>A0A437M699_9SPHN</name>
<dbReference type="GO" id="GO:0000976">
    <property type="term" value="F:transcription cis-regulatory region binding"/>
    <property type="evidence" value="ECO:0007669"/>
    <property type="project" value="TreeGrafter"/>
</dbReference>
<evidence type="ECO:0000256" key="2">
    <source>
        <dbReference type="PROSITE-ProRule" id="PRU00335"/>
    </source>
</evidence>
<dbReference type="SUPFAM" id="SSF48498">
    <property type="entry name" value="Tetracyclin repressor-like, C-terminal domain"/>
    <property type="match status" value="1"/>
</dbReference>
<sequence length="262" mass="29037">MPPGCRSSPSPFSVRPAVRTGAGLVSPHLGARRFTCPLPNRYRNCMTAAAPAQIAKPRRTQQERRAQSERRIVHAALMMIADRGITRTTLAEVGEAAGYSRGLPAHLFGNKDNLLRECLKRLIVDYWIESLPPPPADRALATLSDAIIRWIDHFDTHPEYARAYYLLLMEASFAETEHRSPELSMLAREVSPGGEARFRAYIEAGRAAGEIRADIDVGFQALAIHETLRGLGLRWLIDPHSVDLKGFGTAFVADMRGRLTAK</sequence>
<dbReference type="InterPro" id="IPR050109">
    <property type="entry name" value="HTH-type_TetR-like_transc_reg"/>
</dbReference>
<dbReference type="AlphaFoldDB" id="A0A437M699"/>
<dbReference type="Pfam" id="PF00440">
    <property type="entry name" value="TetR_N"/>
    <property type="match status" value="1"/>
</dbReference>
<evidence type="ECO:0000313" key="5">
    <source>
        <dbReference type="Proteomes" id="UP000282971"/>
    </source>
</evidence>
<dbReference type="PROSITE" id="PS50977">
    <property type="entry name" value="HTH_TETR_2"/>
    <property type="match status" value="1"/>
</dbReference>
<dbReference type="InterPro" id="IPR001647">
    <property type="entry name" value="HTH_TetR"/>
</dbReference>
<dbReference type="Proteomes" id="UP000282971">
    <property type="component" value="Unassembled WGS sequence"/>
</dbReference>
<dbReference type="PANTHER" id="PTHR30055">
    <property type="entry name" value="HTH-TYPE TRANSCRIPTIONAL REGULATOR RUTR"/>
    <property type="match status" value="1"/>
</dbReference>
<proteinExistence type="predicted"/>
<comment type="caution">
    <text evidence="4">The sequence shown here is derived from an EMBL/GenBank/DDBJ whole genome shotgun (WGS) entry which is preliminary data.</text>
</comment>
<dbReference type="PANTHER" id="PTHR30055:SF226">
    <property type="entry name" value="HTH-TYPE TRANSCRIPTIONAL REGULATOR PKSA"/>
    <property type="match status" value="1"/>
</dbReference>
<dbReference type="OrthoDB" id="2356263at2"/>
<gene>
    <name evidence="4" type="ORF">EOD43_04945</name>
</gene>
<evidence type="ECO:0000256" key="1">
    <source>
        <dbReference type="ARBA" id="ARBA00023125"/>
    </source>
</evidence>
<protein>
    <submittedName>
        <fullName evidence="4">TetR/AcrR family transcriptional regulator</fullName>
    </submittedName>
</protein>
<dbReference type="InterPro" id="IPR009057">
    <property type="entry name" value="Homeodomain-like_sf"/>
</dbReference>
<feature type="DNA-binding region" description="H-T-H motif" evidence="2">
    <location>
        <begin position="89"/>
        <end position="108"/>
    </location>
</feature>
<dbReference type="EMBL" id="SACN01000001">
    <property type="protein sequence ID" value="RVT93238.1"/>
    <property type="molecule type" value="Genomic_DNA"/>
</dbReference>
<keyword evidence="5" id="KW-1185">Reference proteome</keyword>
<reference evidence="4 5" key="1">
    <citation type="submission" date="2019-01" db="EMBL/GenBank/DDBJ databases">
        <authorList>
            <person name="Chen W.-M."/>
        </authorList>
    </citation>
    <scope>NUCLEOTIDE SEQUENCE [LARGE SCALE GENOMIC DNA]</scope>
    <source>
        <strain evidence="4 5">CCP-7</strain>
    </source>
</reference>
<dbReference type="Gene3D" id="1.10.357.10">
    <property type="entry name" value="Tetracycline Repressor, domain 2"/>
    <property type="match status" value="1"/>
</dbReference>
<organism evidence="4 5">
    <name type="scientific">Sphingomonas crocodyli</name>
    <dbReference type="NCBI Taxonomy" id="1979270"/>
    <lineage>
        <taxon>Bacteria</taxon>
        <taxon>Pseudomonadati</taxon>
        <taxon>Pseudomonadota</taxon>
        <taxon>Alphaproteobacteria</taxon>
        <taxon>Sphingomonadales</taxon>
        <taxon>Sphingomonadaceae</taxon>
        <taxon>Sphingomonas</taxon>
    </lineage>
</organism>
<dbReference type="InterPro" id="IPR036271">
    <property type="entry name" value="Tet_transcr_reg_TetR-rel_C_sf"/>
</dbReference>
<feature type="domain" description="HTH tetR-type" evidence="3">
    <location>
        <begin position="66"/>
        <end position="126"/>
    </location>
</feature>
<keyword evidence="1 2" id="KW-0238">DNA-binding</keyword>
<accession>A0A437M699</accession>
<evidence type="ECO:0000259" key="3">
    <source>
        <dbReference type="PROSITE" id="PS50977"/>
    </source>
</evidence>
<evidence type="ECO:0000313" key="4">
    <source>
        <dbReference type="EMBL" id="RVT93238.1"/>
    </source>
</evidence>
<dbReference type="GO" id="GO:0003700">
    <property type="term" value="F:DNA-binding transcription factor activity"/>
    <property type="evidence" value="ECO:0007669"/>
    <property type="project" value="TreeGrafter"/>
</dbReference>
<dbReference type="SUPFAM" id="SSF46689">
    <property type="entry name" value="Homeodomain-like"/>
    <property type="match status" value="1"/>
</dbReference>